<keyword evidence="2" id="KW-1185">Reference proteome</keyword>
<dbReference type="EMBL" id="JABSTQ010011407">
    <property type="protein sequence ID" value="KAG0411748.1"/>
    <property type="molecule type" value="Genomic_DNA"/>
</dbReference>
<accession>A0AC60NX77</accession>
<dbReference type="Proteomes" id="UP000805193">
    <property type="component" value="Unassembled WGS sequence"/>
</dbReference>
<evidence type="ECO:0000313" key="2">
    <source>
        <dbReference type="Proteomes" id="UP000805193"/>
    </source>
</evidence>
<organism evidence="1 2">
    <name type="scientific">Ixodes persulcatus</name>
    <name type="common">Taiga tick</name>
    <dbReference type="NCBI Taxonomy" id="34615"/>
    <lineage>
        <taxon>Eukaryota</taxon>
        <taxon>Metazoa</taxon>
        <taxon>Ecdysozoa</taxon>
        <taxon>Arthropoda</taxon>
        <taxon>Chelicerata</taxon>
        <taxon>Arachnida</taxon>
        <taxon>Acari</taxon>
        <taxon>Parasitiformes</taxon>
        <taxon>Ixodida</taxon>
        <taxon>Ixodoidea</taxon>
        <taxon>Ixodidae</taxon>
        <taxon>Ixodinae</taxon>
        <taxon>Ixodes</taxon>
    </lineage>
</organism>
<gene>
    <name evidence="1" type="ORF">HPB47_011130</name>
</gene>
<comment type="caution">
    <text evidence="1">The sequence shown here is derived from an EMBL/GenBank/DDBJ whole genome shotgun (WGS) entry which is preliminary data.</text>
</comment>
<name>A0AC60NX77_IXOPE</name>
<protein>
    <submittedName>
        <fullName evidence="1">Uncharacterized protein</fullName>
    </submittedName>
</protein>
<sequence length="194" mass="21533">MNGQQTLASGTTTSLTAVFTGSACRVLLPGEATMESDMSFKCSSQDPLVTFGVLADVQYADHDDKPARYDPSMMRYYRNALNQVRRAYDHWSRVPGLGFVLQLGDLIDEHNGGCHRGLDRVLEAMGPLPSYHTVGNHELYNCDRKDLARKYLQHRHTELPLDGGGPVFYYRSVLSSPVRAGVAGVSPKPWCLEK</sequence>
<evidence type="ECO:0000313" key="1">
    <source>
        <dbReference type="EMBL" id="KAG0411748.1"/>
    </source>
</evidence>
<proteinExistence type="predicted"/>
<reference evidence="1 2" key="1">
    <citation type="journal article" date="2020" name="Cell">
        <title>Large-Scale Comparative Analyses of Tick Genomes Elucidate Their Genetic Diversity and Vector Capacities.</title>
        <authorList>
            <consortium name="Tick Genome and Microbiome Consortium (TIGMIC)"/>
            <person name="Jia N."/>
            <person name="Wang J."/>
            <person name="Shi W."/>
            <person name="Du L."/>
            <person name="Sun Y."/>
            <person name="Zhan W."/>
            <person name="Jiang J.F."/>
            <person name="Wang Q."/>
            <person name="Zhang B."/>
            <person name="Ji P."/>
            <person name="Bell-Sakyi L."/>
            <person name="Cui X.M."/>
            <person name="Yuan T.T."/>
            <person name="Jiang B.G."/>
            <person name="Yang W.F."/>
            <person name="Lam T.T."/>
            <person name="Chang Q.C."/>
            <person name="Ding S.J."/>
            <person name="Wang X.J."/>
            <person name="Zhu J.G."/>
            <person name="Ruan X.D."/>
            <person name="Zhao L."/>
            <person name="Wei J.T."/>
            <person name="Ye R.Z."/>
            <person name="Que T.C."/>
            <person name="Du C.H."/>
            <person name="Zhou Y.H."/>
            <person name="Cheng J.X."/>
            <person name="Dai P.F."/>
            <person name="Guo W.B."/>
            <person name="Han X.H."/>
            <person name="Huang E.J."/>
            <person name="Li L.F."/>
            <person name="Wei W."/>
            <person name="Gao Y.C."/>
            <person name="Liu J.Z."/>
            <person name="Shao H.Z."/>
            <person name="Wang X."/>
            <person name="Wang C.C."/>
            <person name="Yang T.C."/>
            <person name="Huo Q.B."/>
            <person name="Li W."/>
            <person name="Chen H.Y."/>
            <person name="Chen S.E."/>
            <person name="Zhou L.G."/>
            <person name="Ni X.B."/>
            <person name="Tian J.H."/>
            <person name="Sheng Y."/>
            <person name="Liu T."/>
            <person name="Pan Y.S."/>
            <person name="Xia L.Y."/>
            <person name="Li J."/>
            <person name="Zhao F."/>
            <person name="Cao W.C."/>
        </authorList>
    </citation>
    <scope>NUCLEOTIDE SEQUENCE [LARGE SCALE GENOMIC DNA]</scope>
    <source>
        <strain evidence="1">Iper-2018</strain>
    </source>
</reference>